<dbReference type="RefSeq" id="XP_019014315.1">
    <property type="nucleotide sequence ID" value="XM_019152177.1"/>
</dbReference>
<organism evidence="1">
    <name type="scientific">Kwoniella pini CBS 10737</name>
    <dbReference type="NCBI Taxonomy" id="1296096"/>
    <lineage>
        <taxon>Eukaryota</taxon>
        <taxon>Fungi</taxon>
        <taxon>Dikarya</taxon>
        <taxon>Basidiomycota</taxon>
        <taxon>Agaricomycotina</taxon>
        <taxon>Tremellomycetes</taxon>
        <taxon>Tremellales</taxon>
        <taxon>Cryptococcaceae</taxon>
        <taxon>Kwoniella</taxon>
    </lineage>
</organism>
<proteinExistence type="predicted"/>
<protein>
    <submittedName>
        <fullName evidence="1">Uncharacterized protein</fullName>
    </submittedName>
</protein>
<dbReference type="AlphaFoldDB" id="A0A1B9IC51"/>
<accession>A0A1B9IC51</accession>
<reference evidence="2" key="4">
    <citation type="submission" date="2024-02" db="EMBL/GenBank/DDBJ databases">
        <title>Comparative genomics of Cryptococcus and Kwoniella reveals pathogenesis evolution and contrasting modes of karyotype evolution via chromosome fusion or intercentromeric recombination.</title>
        <authorList>
            <person name="Coelho M.A."/>
            <person name="David-Palma M."/>
            <person name="Shea T."/>
            <person name="Bowers K."/>
            <person name="McGinley-Smith S."/>
            <person name="Mohammad A.W."/>
            <person name="Gnirke A."/>
            <person name="Yurkov A.M."/>
            <person name="Nowrousian M."/>
            <person name="Sun S."/>
            <person name="Cuomo C.A."/>
            <person name="Heitman J."/>
        </authorList>
    </citation>
    <scope>NUCLEOTIDE SEQUENCE</scope>
    <source>
        <strain evidence="2">CBS 10737</strain>
    </source>
</reference>
<gene>
    <name evidence="1" type="ORF">I206_00397</name>
    <name evidence="2" type="ORF">I206_100929</name>
</gene>
<reference evidence="1" key="3">
    <citation type="submission" date="2016-07" db="EMBL/GenBank/DDBJ databases">
        <title>Evolution of pathogenesis and genome organization in the Tremellales.</title>
        <authorList>
            <person name="Cuomo C."/>
            <person name="Litvintseva A."/>
            <person name="Heitman J."/>
            <person name="Chen Y."/>
            <person name="Sun S."/>
            <person name="Springer D."/>
            <person name="Dromer F."/>
            <person name="Young S."/>
            <person name="Zeng Q."/>
            <person name="Chapman S."/>
            <person name="Gujja S."/>
            <person name="Saif S."/>
            <person name="Birren B."/>
        </authorList>
    </citation>
    <scope>NUCLEOTIDE SEQUENCE</scope>
    <source>
        <strain evidence="1">CBS 10737</strain>
    </source>
</reference>
<dbReference type="Proteomes" id="UP000094020">
    <property type="component" value="Chromosome 1"/>
</dbReference>
<name>A0A1B9IC51_9TREE</name>
<dbReference type="EMBL" id="KI894007">
    <property type="protein sequence ID" value="OCF53096.1"/>
    <property type="molecule type" value="Genomic_DNA"/>
</dbReference>
<evidence type="ECO:0000313" key="2">
    <source>
        <dbReference type="EMBL" id="WWC67022.1"/>
    </source>
</evidence>
<dbReference type="GeneID" id="30168766"/>
<evidence type="ECO:0000313" key="3">
    <source>
        <dbReference type="Proteomes" id="UP000094020"/>
    </source>
</evidence>
<reference evidence="2" key="2">
    <citation type="submission" date="2013-07" db="EMBL/GenBank/DDBJ databases">
        <authorList>
            <consortium name="The Broad Institute Genome Sequencing Platform"/>
            <person name="Cuomo C."/>
            <person name="Litvintseva A."/>
            <person name="Chen Y."/>
            <person name="Heitman J."/>
            <person name="Sun S."/>
            <person name="Springer D."/>
            <person name="Dromer F."/>
            <person name="Young S.K."/>
            <person name="Zeng Q."/>
            <person name="Gargeya S."/>
            <person name="Fitzgerald M."/>
            <person name="Abouelleil A."/>
            <person name="Alvarado L."/>
            <person name="Berlin A.M."/>
            <person name="Chapman S.B."/>
            <person name="Dewar J."/>
            <person name="Goldberg J."/>
            <person name="Griggs A."/>
            <person name="Gujja S."/>
            <person name="Hansen M."/>
            <person name="Howarth C."/>
            <person name="Imamovic A."/>
            <person name="Larimer J."/>
            <person name="McCowan C."/>
            <person name="Murphy C."/>
            <person name="Pearson M."/>
            <person name="Priest M."/>
            <person name="Roberts A."/>
            <person name="Saif S."/>
            <person name="Shea T."/>
            <person name="Sykes S."/>
            <person name="Wortman J."/>
            <person name="Nusbaum C."/>
            <person name="Birren B."/>
        </authorList>
    </citation>
    <scope>NUCLEOTIDE SEQUENCE</scope>
    <source>
        <strain evidence="2">CBS 10737</strain>
    </source>
</reference>
<keyword evidence="3" id="KW-1185">Reference proteome</keyword>
<sequence>MIAHITCPVNFVCGISDRNCTCLPSCPCKDFRPCAQSCCYRIPKGLSDNSYHEAMARSQYSQVISQGSASGYGNQGMNCPPSHGVYMSTGGMGRDDFKKGCCIVM</sequence>
<evidence type="ECO:0000313" key="1">
    <source>
        <dbReference type="EMBL" id="OCF53096.1"/>
    </source>
</evidence>
<reference evidence="1" key="1">
    <citation type="submission" date="2013-07" db="EMBL/GenBank/DDBJ databases">
        <title>The Genome Sequence of Cryptococcus pinus CBS10737.</title>
        <authorList>
            <consortium name="The Broad Institute Genome Sequencing Platform"/>
            <person name="Cuomo C."/>
            <person name="Litvintseva A."/>
            <person name="Chen Y."/>
            <person name="Heitman J."/>
            <person name="Sun S."/>
            <person name="Springer D."/>
            <person name="Dromer F."/>
            <person name="Young S.K."/>
            <person name="Zeng Q."/>
            <person name="Gargeya S."/>
            <person name="Fitzgerald M."/>
            <person name="Abouelleil A."/>
            <person name="Alvarado L."/>
            <person name="Berlin A.M."/>
            <person name="Chapman S.B."/>
            <person name="Dewar J."/>
            <person name="Goldberg J."/>
            <person name="Griggs A."/>
            <person name="Gujja S."/>
            <person name="Hansen M."/>
            <person name="Howarth C."/>
            <person name="Imamovic A."/>
            <person name="Larimer J."/>
            <person name="McCowan C."/>
            <person name="Murphy C."/>
            <person name="Pearson M."/>
            <person name="Priest M."/>
            <person name="Roberts A."/>
            <person name="Saif S."/>
            <person name="Shea T."/>
            <person name="Sykes S."/>
            <person name="Wortman J."/>
            <person name="Nusbaum C."/>
            <person name="Birren B."/>
        </authorList>
    </citation>
    <scope>NUCLEOTIDE SEQUENCE [LARGE SCALE GENOMIC DNA]</scope>
    <source>
        <strain evidence="1">CBS 10737</strain>
    </source>
</reference>
<dbReference type="EMBL" id="CP144519">
    <property type="protein sequence ID" value="WWC67022.1"/>
    <property type="molecule type" value="Genomic_DNA"/>
</dbReference>
<dbReference type="KEGG" id="kpin:30168766"/>